<evidence type="ECO:0000256" key="1">
    <source>
        <dbReference type="SAM" id="Phobius"/>
    </source>
</evidence>
<name>A0A256IJH6_9EURY</name>
<gene>
    <name evidence="2" type="ORF">DJ70_08135</name>
</gene>
<reference evidence="2 3" key="1">
    <citation type="journal article" date="2014" name="Front. Microbiol.">
        <title>Population and genomic analysis of the genus Halorubrum.</title>
        <authorList>
            <person name="Fullmer M.S."/>
            <person name="Soucy S.M."/>
            <person name="Swithers K.S."/>
            <person name="Makkay A.M."/>
            <person name="Wheeler R."/>
            <person name="Ventosa A."/>
            <person name="Gogarten J.P."/>
            <person name="Papke R.T."/>
        </authorList>
    </citation>
    <scope>NUCLEOTIDE SEQUENCE [LARGE SCALE GENOMIC DNA]</scope>
    <source>
        <strain evidence="2 3">Cb34</strain>
    </source>
</reference>
<keyword evidence="3" id="KW-1185">Reference proteome</keyword>
<dbReference type="EMBL" id="NHPJ01000081">
    <property type="protein sequence ID" value="OYR56675.1"/>
    <property type="molecule type" value="Genomic_DNA"/>
</dbReference>
<proteinExistence type="predicted"/>
<feature type="transmembrane region" description="Helical" evidence="1">
    <location>
        <begin position="74"/>
        <end position="93"/>
    </location>
</feature>
<keyword evidence="1" id="KW-0812">Transmembrane</keyword>
<sequence length="123" mass="13656">MRSETRTRTHHGNDDDRDWRYSLDDLNHDTTTGTGIPRPGIATQWVGYKYHVAYAVWIAVLFTALLRTGTLPPWVTAIPIVGTLTTLTVHYAGTRNLQRTLSIATITVTVFTVVFTAAVLLTA</sequence>
<keyword evidence="1" id="KW-1133">Transmembrane helix</keyword>
<evidence type="ECO:0000313" key="2">
    <source>
        <dbReference type="EMBL" id="OYR56675.1"/>
    </source>
</evidence>
<dbReference type="Proteomes" id="UP000216308">
    <property type="component" value="Unassembled WGS sequence"/>
</dbReference>
<evidence type="ECO:0000313" key="3">
    <source>
        <dbReference type="Proteomes" id="UP000216308"/>
    </source>
</evidence>
<feature type="transmembrane region" description="Helical" evidence="1">
    <location>
        <begin position="48"/>
        <end position="68"/>
    </location>
</feature>
<protein>
    <submittedName>
        <fullName evidence="2">Uncharacterized protein</fullName>
    </submittedName>
</protein>
<feature type="transmembrane region" description="Helical" evidence="1">
    <location>
        <begin position="100"/>
        <end position="121"/>
    </location>
</feature>
<accession>A0A256IJH6</accession>
<keyword evidence="1" id="KW-0472">Membrane</keyword>
<organism evidence="2 3">
    <name type="scientific">Halorubrum halodurans</name>
    <dbReference type="NCBI Taxonomy" id="1383851"/>
    <lineage>
        <taxon>Archaea</taxon>
        <taxon>Methanobacteriati</taxon>
        <taxon>Methanobacteriota</taxon>
        <taxon>Stenosarchaea group</taxon>
        <taxon>Halobacteria</taxon>
        <taxon>Halobacteriales</taxon>
        <taxon>Haloferacaceae</taxon>
        <taxon>Halorubrum</taxon>
    </lineage>
</organism>
<dbReference type="RefSeq" id="WP_094531826.1">
    <property type="nucleotide sequence ID" value="NZ_NHPJ01000081.1"/>
</dbReference>
<dbReference type="AlphaFoldDB" id="A0A256IJH6"/>
<comment type="caution">
    <text evidence="2">The sequence shown here is derived from an EMBL/GenBank/DDBJ whole genome shotgun (WGS) entry which is preliminary data.</text>
</comment>